<organism evidence="6 7">
    <name type="scientific">Herbiconiux daphne</name>
    <dbReference type="NCBI Taxonomy" id="2970914"/>
    <lineage>
        <taxon>Bacteria</taxon>
        <taxon>Bacillati</taxon>
        <taxon>Actinomycetota</taxon>
        <taxon>Actinomycetes</taxon>
        <taxon>Micrococcales</taxon>
        <taxon>Microbacteriaceae</taxon>
        <taxon>Herbiconiux</taxon>
    </lineage>
</organism>
<dbReference type="InterPro" id="IPR003785">
    <property type="entry name" value="Creatininase/forma_Hydrolase"/>
</dbReference>
<keyword evidence="3" id="KW-0378">Hydrolase</keyword>
<dbReference type="PANTHER" id="PTHR35005:SF1">
    <property type="entry name" value="2-AMINO-5-FORMYLAMINO-6-RIBOSYLAMINOPYRIMIDIN-4(3H)-ONE 5'-MONOPHOSPHATE DEFORMYLASE"/>
    <property type="match status" value="1"/>
</dbReference>
<dbReference type="SUPFAM" id="SSF102215">
    <property type="entry name" value="Creatininase"/>
    <property type="match status" value="1"/>
</dbReference>
<keyword evidence="4" id="KW-0862">Zinc</keyword>
<comment type="caution">
    <text evidence="6">The sequence shown here is derived from an EMBL/GenBank/DDBJ whole genome shotgun (WGS) entry which is preliminary data.</text>
</comment>
<sequence>MTGFSAASAGSTRSAVSARSSRKLVELSGTAATAALSADSVIVLPTGAIEHHGPHLPLMTDYLIADSVANASVVRAASEGQDVWILPTLAYTKSDEHHWAPGTMWISWDTLMQTVVELGNSIAATPARKLVFFNGHGGNLALLQVACRELRRRFGLQTFLMGATVPAGAHDGPEEFGLGIHAGHSETSLVLHLRPDLVDLSVAERSVPEHLAGYEHIGFKKRVTFGWLSNDFSTNGTLGDPTGATAAYGAELFDAAVEDSVAAFAEIALFDAAGPRGGAGAESAGAVAAGAVDLESVEVVELGVGEA</sequence>
<keyword evidence="7" id="KW-1185">Reference proteome</keyword>
<evidence type="ECO:0000256" key="5">
    <source>
        <dbReference type="ARBA" id="ARBA00024029"/>
    </source>
</evidence>
<comment type="similarity">
    <text evidence="5">Belongs to the creatininase superfamily.</text>
</comment>
<name>A0ABT2H307_9MICO</name>
<evidence type="ECO:0000256" key="4">
    <source>
        <dbReference type="ARBA" id="ARBA00022833"/>
    </source>
</evidence>
<evidence type="ECO:0000256" key="3">
    <source>
        <dbReference type="ARBA" id="ARBA00022801"/>
    </source>
</evidence>
<dbReference type="Gene3D" id="3.40.50.10310">
    <property type="entry name" value="Creatininase"/>
    <property type="match status" value="1"/>
</dbReference>
<gene>
    <name evidence="6" type="ORF">N1032_11280</name>
</gene>
<evidence type="ECO:0000256" key="1">
    <source>
        <dbReference type="ARBA" id="ARBA00001947"/>
    </source>
</evidence>
<dbReference type="Pfam" id="PF02633">
    <property type="entry name" value="Creatininase"/>
    <property type="match status" value="1"/>
</dbReference>
<evidence type="ECO:0000256" key="2">
    <source>
        <dbReference type="ARBA" id="ARBA00022723"/>
    </source>
</evidence>
<protein>
    <submittedName>
        <fullName evidence="6">Creatininase family protein</fullName>
    </submittedName>
</protein>
<dbReference type="PANTHER" id="PTHR35005">
    <property type="entry name" value="3-DEHYDRO-SCYLLO-INOSOSE HYDROLASE"/>
    <property type="match status" value="1"/>
</dbReference>
<keyword evidence="2" id="KW-0479">Metal-binding</keyword>
<proteinExistence type="inferred from homology"/>
<dbReference type="EMBL" id="JANLCJ010000003">
    <property type="protein sequence ID" value="MCS5734319.1"/>
    <property type="molecule type" value="Genomic_DNA"/>
</dbReference>
<dbReference type="InterPro" id="IPR024087">
    <property type="entry name" value="Creatininase-like_sf"/>
</dbReference>
<evidence type="ECO:0000313" key="7">
    <source>
        <dbReference type="Proteomes" id="UP001165586"/>
    </source>
</evidence>
<dbReference type="Proteomes" id="UP001165586">
    <property type="component" value="Unassembled WGS sequence"/>
</dbReference>
<dbReference type="RefSeq" id="WP_259539161.1">
    <property type="nucleotide sequence ID" value="NZ_JANLCJ010000003.1"/>
</dbReference>
<reference evidence="6" key="1">
    <citation type="submission" date="2022-08" db="EMBL/GenBank/DDBJ databases">
        <authorList>
            <person name="Deng Y."/>
            <person name="Han X.-F."/>
            <person name="Zhang Y.-Q."/>
        </authorList>
    </citation>
    <scope>NUCLEOTIDE SEQUENCE</scope>
    <source>
        <strain evidence="6">CPCC 203386</strain>
    </source>
</reference>
<accession>A0ABT2H307</accession>
<evidence type="ECO:0000313" key="6">
    <source>
        <dbReference type="EMBL" id="MCS5734319.1"/>
    </source>
</evidence>
<comment type="cofactor">
    <cofactor evidence="1">
        <name>Zn(2+)</name>
        <dbReference type="ChEBI" id="CHEBI:29105"/>
    </cofactor>
</comment>